<dbReference type="NCBIfam" id="NF037995">
    <property type="entry name" value="TRAP_S1"/>
    <property type="match status" value="1"/>
</dbReference>
<dbReference type="PANTHER" id="PTHR33376">
    <property type="match status" value="1"/>
</dbReference>
<organism evidence="3 4">
    <name type="scientific">Microvirga aerophila</name>
    <dbReference type="NCBI Taxonomy" id="670291"/>
    <lineage>
        <taxon>Bacteria</taxon>
        <taxon>Pseudomonadati</taxon>
        <taxon>Pseudomonadota</taxon>
        <taxon>Alphaproteobacteria</taxon>
        <taxon>Hyphomicrobiales</taxon>
        <taxon>Methylobacteriaceae</taxon>
        <taxon>Microvirga</taxon>
    </lineage>
</organism>
<proteinExistence type="predicted"/>
<feature type="chain" id="PRO_5021885048" evidence="2">
    <location>
        <begin position="24"/>
        <end position="327"/>
    </location>
</feature>
<dbReference type="Pfam" id="PF03480">
    <property type="entry name" value="DctP"/>
    <property type="match status" value="1"/>
</dbReference>
<protein>
    <submittedName>
        <fullName evidence="3">C4-dicarboxylate ABC transporter</fullName>
    </submittedName>
</protein>
<dbReference type="EMBL" id="BJYU01000117">
    <property type="protein sequence ID" value="GEO17650.1"/>
    <property type="molecule type" value="Genomic_DNA"/>
</dbReference>
<dbReference type="AlphaFoldDB" id="A0A512C0E1"/>
<feature type="signal peptide" evidence="2">
    <location>
        <begin position="1"/>
        <end position="23"/>
    </location>
</feature>
<dbReference type="PANTHER" id="PTHR33376:SF15">
    <property type="entry name" value="BLL6794 PROTEIN"/>
    <property type="match status" value="1"/>
</dbReference>
<name>A0A512C0E1_9HYPH</name>
<dbReference type="Gene3D" id="3.40.190.170">
    <property type="entry name" value="Bacterial extracellular solute-binding protein, family 7"/>
    <property type="match status" value="1"/>
</dbReference>
<keyword evidence="1 2" id="KW-0732">Signal</keyword>
<evidence type="ECO:0000313" key="3">
    <source>
        <dbReference type="EMBL" id="GEO17650.1"/>
    </source>
</evidence>
<evidence type="ECO:0000256" key="2">
    <source>
        <dbReference type="SAM" id="SignalP"/>
    </source>
</evidence>
<dbReference type="InterPro" id="IPR038404">
    <property type="entry name" value="TRAP_DctP_sf"/>
</dbReference>
<dbReference type="CDD" id="cd13603">
    <property type="entry name" value="PBP2_TRAP_Siap_TeaA_like"/>
    <property type="match status" value="1"/>
</dbReference>
<sequence length="327" mass="36809">MLRSLACSCLVAMGIAVGGAASAAEVTIRFPVEYSLEITPGLANQEFKKLVEERTRGRVEVKLYPSGSLYKGLDLLQALLRGDAEMTTLISAYWSALSPRLAVFELPYVFPTKDAFYRAVDDGFFEQAYKEVEAKGGKIIGVLPFDYLVPGTRATPIRKPGDFAGLKFRGLGRVNLAMLQHLGATPVSLNFVELSPAIQQGLIDGLNVPTDNYMIYKWHESIRHVTYANYYIAFYPWMVNAKWWNGLDPELRKTVQEVALEVAKRHRERAEAESKKAIETMRANGVNVHVQTPDERTEWMTATRPVWKQFESQIGADLISKVEHYEQ</sequence>
<dbReference type="RefSeq" id="WP_147022494.1">
    <property type="nucleotide sequence ID" value="NZ_BJYU01000117.1"/>
</dbReference>
<dbReference type="PIRSF" id="PIRSF006470">
    <property type="entry name" value="DctB"/>
    <property type="match status" value="1"/>
</dbReference>
<evidence type="ECO:0000256" key="1">
    <source>
        <dbReference type="ARBA" id="ARBA00022729"/>
    </source>
</evidence>
<accession>A0A512C0E1</accession>
<dbReference type="InterPro" id="IPR004682">
    <property type="entry name" value="TRAP_DctP"/>
</dbReference>
<comment type="caution">
    <text evidence="3">The sequence shown here is derived from an EMBL/GenBank/DDBJ whole genome shotgun (WGS) entry which is preliminary data.</text>
</comment>
<evidence type="ECO:0000313" key="4">
    <source>
        <dbReference type="Proteomes" id="UP000321085"/>
    </source>
</evidence>
<dbReference type="Proteomes" id="UP000321085">
    <property type="component" value="Unassembled WGS sequence"/>
</dbReference>
<keyword evidence="4" id="KW-1185">Reference proteome</keyword>
<dbReference type="GO" id="GO:0055085">
    <property type="term" value="P:transmembrane transport"/>
    <property type="evidence" value="ECO:0007669"/>
    <property type="project" value="InterPro"/>
</dbReference>
<dbReference type="InterPro" id="IPR018389">
    <property type="entry name" value="DctP_fam"/>
</dbReference>
<gene>
    <name evidence="3" type="ORF">MAE02_53460</name>
</gene>
<dbReference type="GO" id="GO:0030288">
    <property type="term" value="C:outer membrane-bounded periplasmic space"/>
    <property type="evidence" value="ECO:0007669"/>
    <property type="project" value="InterPro"/>
</dbReference>
<reference evidence="3 4" key="1">
    <citation type="submission" date="2019-07" db="EMBL/GenBank/DDBJ databases">
        <title>Whole genome shotgun sequence of Microvirga aerophila NBRC 106136.</title>
        <authorList>
            <person name="Hosoyama A."/>
            <person name="Uohara A."/>
            <person name="Ohji S."/>
            <person name="Ichikawa N."/>
        </authorList>
    </citation>
    <scope>NUCLEOTIDE SEQUENCE [LARGE SCALE GENOMIC DNA]</scope>
    <source>
        <strain evidence="3 4">NBRC 106136</strain>
    </source>
</reference>